<dbReference type="AlphaFoldDB" id="A0A6P9BR09"/>
<dbReference type="PROSITE" id="PS00086">
    <property type="entry name" value="CYTOCHROME_P450"/>
    <property type="match status" value="1"/>
</dbReference>
<comment type="subcellular location">
    <subcellularLocation>
        <location evidence="3">Endoplasmic reticulum membrane</location>
        <topology evidence="3">Peripheral membrane protein</topology>
    </subcellularLocation>
    <subcellularLocation>
        <location evidence="2">Microsome membrane</location>
        <topology evidence="2">Peripheral membrane protein</topology>
    </subcellularLocation>
</comment>
<dbReference type="InterPro" id="IPR002401">
    <property type="entry name" value="Cyt_P450_E_grp-I"/>
</dbReference>
<evidence type="ECO:0000256" key="14">
    <source>
        <dbReference type="RuleBase" id="RU000461"/>
    </source>
</evidence>
<evidence type="ECO:0000256" key="5">
    <source>
        <dbReference type="ARBA" id="ARBA00022617"/>
    </source>
</evidence>
<evidence type="ECO:0000256" key="15">
    <source>
        <dbReference type="SAM" id="MobiDB-lite"/>
    </source>
</evidence>
<keyword evidence="9 14" id="KW-0560">Oxidoreductase</keyword>
<dbReference type="GO" id="GO:0020037">
    <property type="term" value="F:heme binding"/>
    <property type="evidence" value="ECO:0007669"/>
    <property type="project" value="InterPro"/>
</dbReference>
<dbReference type="FunFam" id="1.10.630.10:FF:000238">
    <property type="entry name" value="Cytochrome P450 2A6"/>
    <property type="match status" value="1"/>
</dbReference>
<dbReference type="InParanoid" id="A0A6P9BR09"/>
<evidence type="ECO:0000256" key="8">
    <source>
        <dbReference type="ARBA" id="ARBA00022848"/>
    </source>
</evidence>
<dbReference type="GO" id="GO:0042446">
    <property type="term" value="P:hormone biosynthetic process"/>
    <property type="evidence" value="ECO:0007669"/>
    <property type="project" value="TreeGrafter"/>
</dbReference>
<keyword evidence="6 13" id="KW-0479">Metal-binding</keyword>
<evidence type="ECO:0000256" key="9">
    <source>
        <dbReference type="ARBA" id="ARBA00023002"/>
    </source>
</evidence>
<dbReference type="GO" id="GO:0042448">
    <property type="term" value="P:progesterone metabolic process"/>
    <property type="evidence" value="ECO:0007669"/>
    <property type="project" value="TreeGrafter"/>
</dbReference>
<keyword evidence="7" id="KW-0256">Endoplasmic reticulum</keyword>
<dbReference type="PRINTS" id="PR00385">
    <property type="entry name" value="P450"/>
</dbReference>
<dbReference type="Pfam" id="PF00067">
    <property type="entry name" value="p450"/>
    <property type="match status" value="1"/>
</dbReference>
<feature type="binding site" description="axial binding residue" evidence="13">
    <location>
        <position position="462"/>
    </location>
    <ligand>
        <name>heme</name>
        <dbReference type="ChEBI" id="CHEBI:30413"/>
    </ligand>
    <ligandPart>
        <name>Fe</name>
        <dbReference type="ChEBI" id="CHEBI:18248"/>
    </ligandPart>
</feature>
<feature type="region of interest" description="Disordered" evidence="15">
    <location>
        <begin position="517"/>
        <end position="538"/>
    </location>
</feature>
<keyword evidence="11 14" id="KW-0503">Monooxygenase</keyword>
<dbReference type="PROSITE" id="PS51257">
    <property type="entry name" value="PROKAR_LIPOPROTEIN"/>
    <property type="match status" value="1"/>
</dbReference>
<keyword evidence="16" id="KW-1133">Transmembrane helix</keyword>
<dbReference type="PRINTS" id="PR00463">
    <property type="entry name" value="EP450I"/>
</dbReference>
<dbReference type="PANTHER" id="PTHR24289">
    <property type="entry name" value="STEROID 17-ALPHA-HYDROXYLASE/17,20 LYASE"/>
    <property type="match status" value="1"/>
</dbReference>
<evidence type="ECO:0000313" key="17">
    <source>
        <dbReference type="Proteomes" id="UP001652622"/>
    </source>
</evidence>
<evidence type="ECO:0000256" key="1">
    <source>
        <dbReference type="ARBA" id="ARBA00001971"/>
    </source>
</evidence>
<dbReference type="InterPro" id="IPR036396">
    <property type="entry name" value="Cyt_P450_sf"/>
</dbReference>
<keyword evidence="5 13" id="KW-0349">Heme</keyword>
<dbReference type="Proteomes" id="UP001652622">
    <property type="component" value="Unplaced"/>
</dbReference>
<organism evidence="17 18">
    <name type="scientific">Pantherophis guttatus</name>
    <name type="common">Corn snake</name>
    <name type="synonym">Elaphe guttata</name>
    <dbReference type="NCBI Taxonomy" id="94885"/>
    <lineage>
        <taxon>Eukaryota</taxon>
        <taxon>Metazoa</taxon>
        <taxon>Chordata</taxon>
        <taxon>Craniata</taxon>
        <taxon>Vertebrata</taxon>
        <taxon>Euteleostomi</taxon>
        <taxon>Lepidosauria</taxon>
        <taxon>Squamata</taxon>
        <taxon>Bifurcata</taxon>
        <taxon>Unidentata</taxon>
        <taxon>Episquamata</taxon>
        <taxon>Toxicofera</taxon>
        <taxon>Serpentes</taxon>
        <taxon>Colubroidea</taxon>
        <taxon>Colubridae</taxon>
        <taxon>Colubrinae</taxon>
        <taxon>Pantherophis</taxon>
    </lineage>
</organism>
<sequence>MVQTGDRRGGELAALFRSALQPALLLSCAFLLYFWARKRSAAPGKRLPGPVGWPLVGNALQLGRLPHLTFCELAERYGDVFQLRLGLRSIVVLNGEATIRQALVQQSGPFAGRPDFPSFRMVSGGKSLAFGRYTERWRAQRRVAQATLHAFSTANAANKRLFEQHVTAEAQELIDGLTKLSQGGLYVNPLQLLTVANANVMCALCFGRRYSHADAEFRALLGRNDRFGQTVAAGSLVDVLPWLLYFPNPVRSVFHDFQAINLEMLEFVRAKVAQHRLTFQPGSSPRHISDAILGRMEQGPGGKEGPLGDYVEGTLSDLFAAGQDTTSAALGWLLLLLLKHPQLRERLQADLDRVVGRERLPTADDRASLPRLEAFLYETLRYCSLVPVTIPHATTADVCLDGFHIPEGTVIFVNQWSVNHDRIRWKDPHIFDPARFLDVQQETFDRELACRVMAFSLGKRRCIGDQLAQLQLFLFTAILLHQCDLTANPAEEISPTPWDSDHGLVLRPLPYTLSVTRRSASRAEEDRSRRNTDITCPS</sequence>
<dbReference type="InterPro" id="IPR017972">
    <property type="entry name" value="Cyt_P450_CS"/>
</dbReference>
<keyword evidence="12 16" id="KW-0472">Membrane</keyword>
<keyword evidence="16" id="KW-0812">Transmembrane</keyword>
<name>A0A6P9BR09_PANGU</name>
<comment type="similarity">
    <text evidence="4 14">Belongs to the cytochrome P450 family.</text>
</comment>
<dbReference type="OMA" id="STFMQWI"/>
<keyword evidence="10 13" id="KW-0408">Iron</keyword>
<evidence type="ECO:0000256" key="13">
    <source>
        <dbReference type="PIRSR" id="PIRSR602401-1"/>
    </source>
</evidence>
<gene>
    <name evidence="18" type="primary">LOC117665683</name>
</gene>
<dbReference type="GO" id="GO:0005789">
    <property type="term" value="C:endoplasmic reticulum membrane"/>
    <property type="evidence" value="ECO:0007669"/>
    <property type="project" value="UniProtKB-SubCell"/>
</dbReference>
<evidence type="ECO:0000256" key="6">
    <source>
        <dbReference type="ARBA" id="ARBA00022723"/>
    </source>
</evidence>
<evidence type="ECO:0000256" key="10">
    <source>
        <dbReference type="ARBA" id="ARBA00023004"/>
    </source>
</evidence>
<dbReference type="Gene3D" id="1.10.630.10">
    <property type="entry name" value="Cytochrome P450"/>
    <property type="match status" value="1"/>
</dbReference>
<dbReference type="PANTHER" id="PTHR24289:SF15">
    <property type="entry name" value="CYTOCHROME P450 FAMILY 1 SUBFAMILY B MEMBER 1"/>
    <property type="match status" value="1"/>
</dbReference>
<evidence type="ECO:0000256" key="11">
    <source>
        <dbReference type="ARBA" id="ARBA00023033"/>
    </source>
</evidence>
<reference evidence="18" key="1">
    <citation type="submission" date="2025-08" db="UniProtKB">
        <authorList>
            <consortium name="RefSeq"/>
        </authorList>
    </citation>
    <scope>IDENTIFICATION</scope>
    <source>
        <tissue evidence="18">Blood</tissue>
    </source>
</reference>
<proteinExistence type="inferred from homology"/>
<evidence type="ECO:0000256" key="7">
    <source>
        <dbReference type="ARBA" id="ARBA00022824"/>
    </source>
</evidence>
<evidence type="ECO:0000256" key="4">
    <source>
        <dbReference type="ARBA" id="ARBA00010617"/>
    </source>
</evidence>
<comment type="cofactor">
    <cofactor evidence="1 13">
        <name>heme</name>
        <dbReference type="ChEBI" id="CHEBI:30413"/>
    </cofactor>
</comment>
<feature type="transmembrane region" description="Helical" evidence="16">
    <location>
        <begin position="12"/>
        <end position="36"/>
    </location>
</feature>
<evidence type="ECO:0000313" key="18">
    <source>
        <dbReference type="RefSeq" id="XP_034273738.1"/>
    </source>
</evidence>
<evidence type="ECO:0000256" key="2">
    <source>
        <dbReference type="ARBA" id="ARBA00004174"/>
    </source>
</evidence>
<keyword evidence="17" id="KW-1185">Reference proteome</keyword>
<accession>A0A6P9BR09</accession>
<evidence type="ECO:0000256" key="16">
    <source>
        <dbReference type="SAM" id="Phobius"/>
    </source>
</evidence>
<dbReference type="InterPro" id="IPR001128">
    <property type="entry name" value="Cyt_P450"/>
</dbReference>
<keyword evidence="8" id="KW-0492">Microsome</keyword>
<dbReference type="KEGG" id="pgut:117665683"/>
<dbReference type="GO" id="GO:0005506">
    <property type="term" value="F:iron ion binding"/>
    <property type="evidence" value="ECO:0007669"/>
    <property type="project" value="InterPro"/>
</dbReference>
<dbReference type="SUPFAM" id="SSF48264">
    <property type="entry name" value="Cytochrome P450"/>
    <property type="match status" value="1"/>
</dbReference>
<feature type="compositionally biased region" description="Basic and acidic residues" evidence="15">
    <location>
        <begin position="521"/>
        <end position="532"/>
    </location>
</feature>
<evidence type="ECO:0000256" key="3">
    <source>
        <dbReference type="ARBA" id="ARBA00004406"/>
    </source>
</evidence>
<dbReference type="RefSeq" id="XP_034273738.1">
    <property type="nucleotide sequence ID" value="XM_034417847.1"/>
</dbReference>
<protein>
    <submittedName>
        <fullName evidence="18">Cytochrome P450 1B1-like</fullName>
    </submittedName>
</protein>
<dbReference type="GeneID" id="117665683"/>
<evidence type="ECO:0000256" key="12">
    <source>
        <dbReference type="ARBA" id="ARBA00023136"/>
    </source>
</evidence>
<dbReference type="GO" id="GO:0004508">
    <property type="term" value="F:steroid 17-alpha-monooxygenase activity"/>
    <property type="evidence" value="ECO:0007669"/>
    <property type="project" value="TreeGrafter"/>
</dbReference>